<keyword evidence="6 13" id="KW-0808">Transferase</keyword>
<keyword evidence="17" id="KW-1185">Reference proteome</keyword>
<dbReference type="Pfam" id="PF03481">
    <property type="entry name" value="Sua5_C"/>
    <property type="match status" value="1"/>
</dbReference>
<dbReference type="PANTHER" id="PTHR17490:SF16">
    <property type="entry name" value="THREONYLCARBAMOYL-AMP SYNTHASE"/>
    <property type="match status" value="1"/>
</dbReference>
<evidence type="ECO:0000256" key="2">
    <source>
        <dbReference type="ARBA" id="ARBA00007663"/>
    </source>
</evidence>
<feature type="binding site" evidence="14">
    <location>
        <position position="150"/>
    </location>
    <ligand>
        <name>L-threonine</name>
        <dbReference type="ChEBI" id="CHEBI:57926"/>
    </ligand>
</feature>
<proteinExistence type="inferred from homology"/>
<feature type="binding site" evidence="14">
    <location>
        <position position="160"/>
    </location>
    <ligand>
        <name>ATP</name>
        <dbReference type="ChEBI" id="CHEBI:30616"/>
    </ligand>
</feature>
<comment type="function">
    <text evidence="13">Required for the formation of a threonylcarbamoyl group on adenosine at position 37 (t(6)A37) in tRNAs that read codons beginning with adenine.</text>
</comment>
<dbReference type="SUPFAM" id="SSF55821">
    <property type="entry name" value="YrdC/RibB"/>
    <property type="match status" value="1"/>
</dbReference>
<dbReference type="GO" id="GO:0003725">
    <property type="term" value="F:double-stranded RNA binding"/>
    <property type="evidence" value="ECO:0007669"/>
    <property type="project" value="UniProtKB-UniRule"/>
</dbReference>
<dbReference type="Proteomes" id="UP000294650">
    <property type="component" value="Unassembled WGS sequence"/>
</dbReference>
<feature type="binding site" evidence="14">
    <location>
        <position position="190"/>
    </location>
    <ligand>
        <name>L-threonine</name>
        <dbReference type="ChEBI" id="CHEBI:57926"/>
    </ligand>
</feature>
<evidence type="ECO:0000313" key="17">
    <source>
        <dbReference type="Proteomes" id="UP000294650"/>
    </source>
</evidence>
<dbReference type="NCBIfam" id="TIGR00057">
    <property type="entry name" value="L-threonylcarbamoyladenylate synthase"/>
    <property type="match status" value="1"/>
</dbReference>
<feature type="binding site" evidence="14">
    <location>
        <position position="44"/>
    </location>
    <ligand>
        <name>L-threonine</name>
        <dbReference type="ChEBI" id="CHEBI:57926"/>
    </ligand>
</feature>
<dbReference type="PROSITE" id="PS51163">
    <property type="entry name" value="YRDC"/>
    <property type="match status" value="1"/>
</dbReference>
<feature type="binding site" evidence="14">
    <location>
        <position position="152"/>
    </location>
    <ligand>
        <name>ATP</name>
        <dbReference type="ChEBI" id="CHEBI:30616"/>
    </ligand>
</feature>
<feature type="binding site" evidence="14">
    <location>
        <position position="71"/>
    </location>
    <ligand>
        <name>ATP</name>
        <dbReference type="ChEBI" id="CHEBI:30616"/>
    </ligand>
</feature>
<dbReference type="GO" id="GO:0005524">
    <property type="term" value="F:ATP binding"/>
    <property type="evidence" value="ECO:0007669"/>
    <property type="project" value="UniProtKB-UniRule"/>
</dbReference>
<dbReference type="EMBL" id="SMAN01000002">
    <property type="protein sequence ID" value="TCT26392.1"/>
    <property type="molecule type" value="Genomic_DNA"/>
</dbReference>
<dbReference type="InterPro" id="IPR010923">
    <property type="entry name" value="T(6)A37_SUA5"/>
</dbReference>
<evidence type="ECO:0000256" key="8">
    <source>
        <dbReference type="ARBA" id="ARBA00022695"/>
    </source>
</evidence>
<evidence type="ECO:0000256" key="9">
    <source>
        <dbReference type="ARBA" id="ARBA00022741"/>
    </source>
</evidence>
<dbReference type="GO" id="GO:0006450">
    <property type="term" value="P:regulation of translational fidelity"/>
    <property type="evidence" value="ECO:0007669"/>
    <property type="project" value="TreeGrafter"/>
</dbReference>
<dbReference type="FunFam" id="3.90.870.10:FF:000008">
    <property type="entry name" value="Threonylcarbamoyl-AMP synthase"/>
    <property type="match status" value="1"/>
</dbReference>
<keyword evidence="10 13" id="KW-0067">ATP-binding</keyword>
<dbReference type="Gene3D" id="3.90.870.10">
    <property type="entry name" value="DHBP synthase"/>
    <property type="match status" value="1"/>
</dbReference>
<accession>A0A4R3NAB9</accession>
<dbReference type="EC" id="2.7.7.87" evidence="3 13"/>
<feature type="binding site" evidence="14">
    <location>
        <position position="204"/>
    </location>
    <ligand>
        <name>ATP</name>
        <dbReference type="ChEBI" id="CHEBI:30616"/>
    </ligand>
</feature>
<evidence type="ECO:0000256" key="4">
    <source>
        <dbReference type="ARBA" id="ARBA00015492"/>
    </source>
</evidence>
<gene>
    <name evidence="16" type="ORF">EDD68_10294</name>
</gene>
<dbReference type="GO" id="GO:0000049">
    <property type="term" value="F:tRNA binding"/>
    <property type="evidence" value="ECO:0007669"/>
    <property type="project" value="TreeGrafter"/>
</dbReference>
<evidence type="ECO:0000313" key="16">
    <source>
        <dbReference type="EMBL" id="TCT26392.1"/>
    </source>
</evidence>
<feature type="binding site" evidence="14">
    <location>
        <position position="243"/>
    </location>
    <ligand>
        <name>ATP</name>
        <dbReference type="ChEBI" id="CHEBI:30616"/>
    </ligand>
</feature>
<dbReference type="InterPro" id="IPR005145">
    <property type="entry name" value="Sua5_C"/>
</dbReference>
<evidence type="ECO:0000259" key="15">
    <source>
        <dbReference type="PROSITE" id="PS51163"/>
    </source>
</evidence>
<dbReference type="RefSeq" id="WP_424399144.1">
    <property type="nucleotide sequence ID" value="NZ_SMAN01000002.1"/>
</dbReference>
<dbReference type="InterPro" id="IPR050156">
    <property type="entry name" value="TC-AMP_synthase_SUA5"/>
</dbReference>
<evidence type="ECO:0000256" key="12">
    <source>
        <dbReference type="ARBA" id="ARBA00048366"/>
    </source>
</evidence>
<evidence type="ECO:0000256" key="11">
    <source>
        <dbReference type="ARBA" id="ARBA00029774"/>
    </source>
</evidence>
<dbReference type="InterPro" id="IPR006070">
    <property type="entry name" value="Sua5-like_dom"/>
</dbReference>
<keyword evidence="8 13" id="KW-0548">Nucleotidyltransferase</keyword>
<feature type="domain" description="YrdC-like" evidence="15">
    <location>
        <begin position="22"/>
        <end position="208"/>
    </location>
</feature>
<keyword evidence="5 13" id="KW-0963">Cytoplasm</keyword>
<evidence type="ECO:0000256" key="10">
    <source>
        <dbReference type="ARBA" id="ARBA00022840"/>
    </source>
</evidence>
<keyword evidence="9 13" id="KW-0547">Nucleotide-binding</keyword>
<dbReference type="PIRSF" id="PIRSF004930">
    <property type="entry name" value="Tln_factor_SUA5"/>
    <property type="match status" value="1"/>
</dbReference>
<evidence type="ECO:0000256" key="5">
    <source>
        <dbReference type="ARBA" id="ARBA00022490"/>
    </source>
</evidence>
<evidence type="ECO:0000256" key="1">
    <source>
        <dbReference type="ARBA" id="ARBA00004496"/>
    </source>
</evidence>
<evidence type="ECO:0000256" key="6">
    <source>
        <dbReference type="ARBA" id="ARBA00022679"/>
    </source>
</evidence>
<feature type="binding site" evidence="14">
    <location>
        <position position="130"/>
    </location>
    <ligand>
        <name>L-threonine</name>
        <dbReference type="ChEBI" id="CHEBI:57926"/>
    </ligand>
</feature>
<dbReference type="AlphaFoldDB" id="A0A4R3NAB9"/>
<feature type="binding site" evidence="14">
    <location>
        <position position="76"/>
    </location>
    <ligand>
        <name>L-threonine</name>
        <dbReference type="ChEBI" id="CHEBI:57926"/>
    </ligand>
</feature>
<feature type="binding site" evidence="14">
    <location>
        <position position="67"/>
    </location>
    <ligand>
        <name>ATP</name>
        <dbReference type="ChEBI" id="CHEBI:30616"/>
    </ligand>
</feature>
<sequence length="349" mass="37713">MEKTHYETKYWEVNNEEAATDHPVIQAAGRALKQEEVIAFPTETVYGLGGDATSDRAVKKIFAAKGRPQDNPLIVHIGKKEQVETLVTEIPDMAQTFMDAFWPGPLTLILKSNGTCAKGVTAGLSTIGIRMPDHPVALALLQASGVPVAAPSANRSGRPSPTSAAHVQEDLSGKIYGILDGGTTGVGLESTVVDCTGEVPVILRPGGITKEDLEQIVPEVRLDPALKDKKEKPKSPGMKYTHYAPKAPLWLINGDLEFFQQKIDELRTEGKKVGVMTSKESAERLNAPILKTCGSRSHLSSVAAELYHTLRSFDSEQVDVILGESFPKKGIGVAIMNRLEKASTRIIEP</sequence>
<comment type="similarity">
    <text evidence="2 13">Belongs to the SUA5 family.</text>
</comment>
<protein>
    <recommendedName>
        <fullName evidence="4 13">Threonylcarbamoyl-AMP synthase</fullName>
        <shortName evidence="13">TC-AMP synthase</shortName>
        <ecNumber evidence="3 13">2.7.7.87</ecNumber>
    </recommendedName>
    <alternativeName>
        <fullName evidence="11 13">L-threonylcarbamoyladenylate synthase</fullName>
    </alternativeName>
</protein>
<dbReference type="GO" id="GO:0061710">
    <property type="term" value="F:L-threonylcarbamoyladenylate synthase"/>
    <property type="evidence" value="ECO:0007669"/>
    <property type="project" value="UniProtKB-EC"/>
</dbReference>
<comment type="caution">
    <text evidence="16">The sequence shown here is derived from an EMBL/GenBank/DDBJ whole genome shotgun (WGS) entry which is preliminary data.</text>
</comment>
<reference evidence="16 17" key="1">
    <citation type="submission" date="2019-03" db="EMBL/GenBank/DDBJ databases">
        <title>Genomic Encyclopedia of Type Strains, Phase IV (KMG-IV): sequencing the most valuable type-strain genomes for metagenomic binning, comparative biology and taxonomic classification.</title>
        <authorList>
            <person name="Goeker M."/>
        </authorList>
    </citation>
    <scope>NUCLEOTIDE SEQUENCE [LARGE SCALE GENOMIC DNA]</scope>
    <source>
        <strain evidence="16 17">DSM 25894</strain>
    </source>
</reference>
<evidence type="ECO:0000256" key="7">
    <source>
        <dbReference type="ARBA" id="ARBA00022694"/>
    </source>
</evidence>
<evidence type="ECO:0000256" key="14">
    <source>
        <dbReference type="PIRSR" id="PIRSR004930-1"/>
    </source>
</evidence>
<dbReference type="GO" id="GO:0005737">
    <property type="term" value="C:cytoplasm"/>
    <property type="evidence" value="ECO:0007669"/>
    <property type="project" value="UniProtKB-SubCell"/>
</dbReference>
<dbReference type="Pfam" id="PF01300">
    <property type="entry name" value="Sua5_yciO_yrdC"/>
    <property type="match status" value="1"/>
</dbReference>
<organism evidence="16 17">
    <name type="scientific">Melghiribacillus thermohalophilus</name>
    <dbReference type="NCBI Taxonomy" id="1324956"/>
    <lineage>
        <taxon>Bacteria</taxon>
        <taxon>Bacillati</taxon>
        <taxon>Bacillota</taxon>
        <taxon>Bacilli</taxon>
        <taxon>Bacillales</taxon>
        <taxon>Bacillaceae</taxon>
        <taxon>Melghiribacillus</taxon>
    </lineage>
</organism>
<comment type="catalytic activity">
    <reaction evidence="12 13">
        <text>L-threonine + hydrogencarbonate + ATP = L-threonylcarbamoyladenylate + diphosphate + H2O</text>
        <dbReference type="Rhea" id="RHEA:36407"/>
        <dbReference type="ChEBI" id="CHEBI:15377"/>
        <dbReference type="ChEBI" id="CHEBI:17544"/>
        <dbReference type="ChEBI" id="CHEBI:30616"/>
        <dbReference type="ChEBI" id="CHEBI:33019"/>
        <dbReference type="ChEBI" id="CHEBI:57926"/>
        <dbReference type="ChEBI" id="CHEBI:73682"/>
        <dbReference type="EC" id="2.7.7.87"/>
    </reaction>
</comment>
<comment type="subcellular location">
    <subcellularLocation>
        <location evidence="1 13">Cytoplasm</location>
    </subcellularLocation>
</comment>
<keyword evidence="7 13" id="KW-0819">tRNA processing</keyword>
<dbReference type="Gene3D" id="3.40.50.11030">
    <property type="entry name" value="Threonylcarbamoyl-AMP synthase, C-terminal domain"/>
    <property type="match status" value="1"/>
</dbReference>
<dbReference type="PANTHER" id="PTHR17490">
    <property type="entry name" value="SUA5"/>
    <property type="match status" value="1"/>
</dbReference>
<name>A0A4R3NAB9_9BACI</name>
<dbReference type="GO" id="GO:0008033">
    <property type="term" value="P:tRNA processing"/>
    <property type="evidence" value="ECO:0007669"/>
    <property type="project" value="UniProtKB-KW"/>
</dbReference>
<feature type="binding site" evidence="14">
    <location>
        <position position="126"/>
    </location>
    <ligand>
        <name>ATP</name>
        <dbReference type="ChEBI" id="CHEBI:30616"/>
    </ligand>
</feature>
<dbReference type="InterPro" id="IPR038385">
    <property type="entry name" value="Sua5/YwlC_C"/>
</dbReference>
<dbReference type="InterPro" id="IPR017945">
    <property type="entry name" value="DHBP_synth_RibB-like_a/b_dom"/>
</dbReference>
<evidence type="ECO:0000256" key="3">
    <source>
        <dbReference type="ARBA" id="ARBA00012584"/>
    </source>
</evidence>
<dbReference type="FunFam" id="3.40.50.11030:FF:000001">
    <property type="entry name" value="Threonylcarbamoyl-AMP synthase"/>
    <property type="match status" value="1"/>
</dbReference>
<evidence type="ECO:0000256" key="13">
    <source>
        <dbReference type="PIRNR" id="PIRNR004930"/>
    </source>
</evidence>